<reference evidence="2" key="2">
    <citation type="submission" date="2020-09" db="EMBL/GenBank/DDBJ databases">
        <authorList>
            <person name="Sun Q."/>
            <person name="Zhou Y."/>
        </authorList>
    </citation>
    <scope>NUCLEOTIDE SEQUENCE</scope>
    <source>
        <strain evidence="2">CGMCC 1.12987</strain>
    </source>
</reference>
<dbReference type="AlphaFoldDB" id="A0A917G1N1"/>
<evidence type="ECO:0000313" key="2">
    <source>
        <dbReference type="EMBL" id="GGG18344.1"/>
    </source>
</evidence>
<name>A0A917G1N1_9BACL</name>
<evidence type="ECO:0000256" key="1">
    <source>
        <dbReference type="SAM" id="MobiDB-lite"/>
    </source>
</evidence>
<dbReference type="EMBL" id="BMGR01000014">
    <property type="protein sequence ID" value="GGG18344.1"/>
    <property type="molecule type" value="Genomic_DNA"/>
</dbReference>
<sequence length="105" mass="12209">MGMMLERFDEQLSERSLSPADAEQEEGALRVLHYMECCEKLEEIDFDSFTLSQAELAVDHLCMMDCAESSEEAEANRDNLLTEWNRLAHLRNTFDELKPPKKSFF</sequence>
<reference evidence="2" key="1">
    <citation type="journal article" date="2014" name="Int. J. Syst. Evol. Microbiol.">
        <title>Complete genome sequence of Corynebacterium casei LMG S-19264T (=DSM 44701T), isolated from a smear-ripened cheese.</title>
        <authorList>
            <consortium name="US DOE Joint Genome Institute (JGI-PGF)"/>
            <person name="Walter F."/>
            <person name="Albersmeier A."/>
            <person name="Kalinowski J."/>
            <person name="Ruckert C."/>
        </authorList>
    </citation>
    <scope>NUCLEOTIDE SEQUENCE</scope>
    <source>
        <strain evidence="2">CGMCC 1.12987</strain>
    </source>
</reference>
<organism evidence="2 3">
    <name type="scientific">Paenibacillus abyssi</name>
    <dbReference type="NCBI Taxonomy" id="1340531"/>
    <lineage>
        <taxon>Bacteria</taxon>
        <taxon>Bacillati</taxon>
        <taxon>Bacillota</taxon>
        <taxon>Bacilli</taxon>
        <taxon>Bacillales</taxon>
        <taxon>Paenibacillaceae</taxon>
        <taxon>Paenibacillus</taxon>
    </lineage>
</organism>
<comment type="caution">
    <text evidence="2">The sequence shown here is derived from an EMBL/GenBank/DDBJ whole genome shotgun (WGS) entry which is preliminary data.</text>
</comment>
<feature type="compositionally biased region" description="Basic and acidic residues" evidence="1">
    <location>
        <begin position="1"/>
        <end position="13"/>
    </location>
</feature>
<evidence type="ECO:0000313" key="3">
    <source>
        <dbReference type="Proteomes" id="UP000644756"/>
    </source>
</evidence>
<protein>
    <submittedName>
        <fullName evidence="2">Uncharacterized protein</fullName>
    </submittedName>
</protein>
<gene>
    <name evidence="2" type="ORF">GCM10010916_38970</name>
</gene>
<dbReference type="RefSeq" id="WP_188532742.1">
    <property type="nucleotide sequence ID" value="NZ_BMGR01000014.1"/>
</dbReference>
<proteinExistence type="predicted"/>
<accession>A0A917G1N1</accession>
<keyword evidence="3" id="KW-1185">Reference proteome</keyword>
<dbReference type="Proteomes" id="UP000644756">
    <property type="component" value="Unassembled WGS sequence"/>
</dbReference>
<feature type="region of interest" description="Disordered" evidence="1">
    <location>
        <begin position="1"/>
        <end position="21"/>
    </location>
</feature>